<comment type="caution">
    <text evidence="3">The sequence shown here is derived from an EMBL/GenBank/DDBJ whole genome shotgun (WGS) entry which is preliminary data.</text>
</comment>
<name>A0A2W5EFD6_9SPHI</name>
<protein>
    <submittedName>
        <fullName evidence="3">Glucose-1-phosphate thymidylyltransferase</fullName>
    </submittedName>
</protein>
<dbReference type="PANTHER" id="PTHR43584:SF8">
    <property type="entry name" value="N-ACETYLMURAMATE ALPHA-1-PHOSPHATE URIDYLYLTRANSFERASE"/>
    <property type="match status" value="1"/>
</dbReference>
<dbReference type="Proteomes" id="UP000249645">
    <property type="component" value="Unassembled WGS sequence"/>
</dbReference>
<dbReference type="InterPro" id="IPR050065">
    <property type="entry name" value="GlmU-like"/>
</dbReference>
<dbReference type="InterPro" id="IPR023917">
    <property type="entry name" value="Bifunctiontional_GlmU_bac-type"/>
</dbReference>
<dbReference type="NCBIfam" id="TIGR03991">
    <property type="entry name" value="alt_bact_glmU"/>
    <property type="match status" value="1"/>
</dbReference>
<dbReference type="SUPFAM" id="SSF51161">
    <property type="entry name" value="Trimeric LpxA-like enzymes"/>
    <property type="match status" value="1"/>
</dbReference>
<evidence type="ECO:0000313" key="4">
    <source>
        <dbReference type="Proteomes" id="UP000249645"/>
    </source>
</evidence>
<keyword evidence="2" id="KW-0012">Acyltransferase</keyword>
<organism evidence="3 4">
    <name type="scientific">Pseudopedobacter saltans</name>
    <dbReference type="NCBI Taxonomy" id="151895"/>
    <lineage>
        <taxon>Bacteria</taxon>
        <taxon>Pseudomonadati</taxon>
        <taxon>Bacteroidota</taxon>
        <taxon>Sphingobacteriia</taxon>
        <taxon>Sphingobacteriales</taxon>
        <taxon>Sphingobacteriaceae</taxon>
        <taxon>Pseudopedobacter</taxon>
    </lineage>
</organism>
<keyword evidence="1 3" id="KW-0808">Transferase</keyword>
<evidence type="ECO:0000256" key="2">
    <source>
        <dbReference type="ARBA" id="ARBA00023315"/>
    </source>
</evidence>
<evidence type="ECO:0000256" key="1">
    <source>
        <dbReference type="ARBA" id="ARBA00022679"/>
    </source>
</evidence>
<sequence length="299" mass="33227">RGIIDQDKQLIAYNGTLEEWKNLKEEKSPSNTTQLNSIKKLQHPSEIFQLNDVYIRSHFDLITSKRKSEKISKTNNIIGNKENIFLEEGVTMEFATINATSGPVYIGKNATVMEGSLIRGPFAMLKGSVLKMGAKIYGATTLGPYCTGGGEIKNVVMMGYSNKAHDGYLGDSVLGYWCNLGGGTTNSNIKNTAGEIEMWEMDTDKTKNIGMKGGVLIGDYTRTAINSSINTGSVFGIASNIFGTGFLPKKISNFVWGEKKKNSYEKEKAIQDINRWMALKGKKLKDEEKRVLNYIFEHF</sequence>
<accession>A0A2W5EFD6</accession>
<gene>
    <name evidence="3" type="ORF">DI598_18310</name>
</gene>
<dbReference type="GO" id="GO:0016746">
    <property type="term" value="F:acyltransferase activity"/>
    <property type="evidence" value="ECO:0007669"/>
    <property type="project" value="UniProtKB-KW"/>
</dbReference>
<reference evidence="3 4" key="1">
    <citation type="submission" date="2017-11" db="EMBL/GenBank/DDBJ databases">
        <title>Infants hospitalized years apart are colonized by the same room-sourced microbial strains.</title>
        <authorList>
            <person name="Brooks B."/>
            <person name="Olm M.R."/>
            <person name="Firek B.A."/>
            <person name="Baker R."/>
            <person name="Thomas B.C."/>
            <person name="Morowitz M.J."/>
            <person name="Banfield J.F."/>
        </authorList>
    </citation>
    <scope>NUCLEOTIDE SEQUENCE [LARGE SCALE GENOMIC DNA]</scope>
    <source>
        <strain evidence="3">S2_009_000_R2_76</strain>
    </source>
</reference>
<dbReference type="GO" id="GO:0016779">
    <property type="term" value="F:nucleotidyltransferase activity"/>
    <property type="evidence" value="ECO:0007669"/>
    <property type="project" value="UniProtKB-ARBA"/>
</dbReference>
<dbReference type="PANTHER" id="PTHR43584">
    <property type="entry name" value="NUCLEOTIDYL TRANSFERASE"/>
    <property type="match status" value="1"/>
</dbReference>
<dbReference type="Gene3D" id="2.160.10.10">
    <property type="entry name" value="Hexapeptide repeat proteins"/>
    <property type="match status" value="1"/>
</dbReference>
<dbReference type="EMBL" id="QFOI01000525">
    <property type="protein sequence ID" value="PZP41363.1"/>
    <property type="molecule type" value="Genomic_DNA"/>
</dbReference>
<dbReference type="InterPro" id="IPR011004">
    <property type="entry name" value="Trimer_LpxA-like_sf"/>
</dbReference>
<dbReference type="AlphaFoldDB" id="A0A2W5EFD6"/>
<proteinExistence type="predicted"/>
<feature type="non-terminal residue" evidence="3">
    <location>
        <position position="1"/>
    </location>
</feature>
<evidence type="ECO:0000313" key="3">
    <source>
        <dbReference type="EMBL" id="PZP41363.1"/>
    </source>
</evidence>